<evidence type="ECO:0000256" key="1">
    <source>
        <dbReference type="ARBA" id="ARBA00010401"/>
    </source>
</evidence>
<dbReference type="Gene3D" id="3.90.550.10">
    <property type="entry name" value="Spore Coat Polysaccharide Biosynthesis Protein SpsA, Chain A"/>
    <property type="match status" value="1"/>
</dbReference>
<dbReference type="PANTHER" id="PTHR11952">
    <property type="entry name" value="UDP- GLUCOSE PYROPHOSPHORYLASE"/>
    <property type="match status" value="1"/>
</dbReference>
<dbReference type="InterPro" id="IPR029044">
    <property type="entry name" value="Nucleotide-diphossugar_trans"/>
</dbReference>
<evidence type="ECO:0000313" key="5">
    <source>
        <dbReference type="Proteomes" id="UP000179284"/>
    </source>
</evidence>
<name>A0A1D9NXW7_9FIRM</name>
<proteinExistence type="inferred from homology"/>
<keyword evidence="2" id="KW-0808">Transferase</keyword>
<evidence type="ECO:0000256" key="2">
    <source>
        <dbReference type="ARBA" id="ARBA00022679"/>
    </source>
</evidence>
<dbReference type="PANTHER" id="PTHR11952:SF2">
    <property type="entry name" value="LD24639P"/>
    <property type="match status" value="1"/>
</dbReference>
<dbReference type="KEGG" id="bhu:bhn_I0192"/>
<keyword evidence="3 4" id="KW-0548">Nucleotidyltransferase</keyword>
<accession>A0A1D9NXW7</accession>
<sequence length="409" mass="45585">MNLEEAKKKLEEYGQSHVLKYYDELSDGEKADLLQQIEDTDFAVLANCKNLGKSEGRGKFAPLAAMQVSEIEKRKDEFTKIGVEAIKSGKVAAVLLAGGMGTRLGSDNPKGMYDIGLTKHVYIFQRIIENLQDTVKAADGAYIHLFIMTSEKNNDATVNFLKEHNYFGYPEDKVTFFKQDMAPASDYEGKVYMEGKGRISTSPNGNAGWYSSMLKAGLRDVILAEGIEWIDIFAVDNVLQRIADPCFVGATLNAGVDCGAKVVRKNAPDEKVGVMCLEDGKPSIVEYYELSQEMMDAKDANGDPAYNYGVILNYLFNEKALNEIAKKTLPLHVVEKKIPYIDENAELVKPEKPNGCKFEQLVLDMIHMLDSCLPYEVVREYEFAPIKNKEGVDSVESARELCKKCGIEL</sequence>
<evidence type="ECO:0000313" key="4">
    <source>
        <dbReference type="EMBL" id="AOZ95228.1"/>
    </source>
</evidence>
<dbReference type="InterPro" id="IPR039741">
    <property type="entry name" value="UDP-sugar_pyrophosphorylase"/>
</dbReference>
<dbReference type="InterPro" id="IPR002618">
    <property type="entry name" value="UDPGP_fam"/>
</dbReference>
<comment type="similarity">
    <text evidence="1">Belongs to the UDPGP type 1 family.</text>
</comment>
<dbReference type="EMBL" id="CP017831">
    <property type="protein sequence ID" value="AOZ95228.1"/>
    <property type="molecule type" value="Genomic_DNA"/>
</dbReference>
<dbReference type="AlphaFoldDB" id="A0A1D9NXW7"/>
<dbReference type="Pfam" id="PF01704">
    <property type="entry name" value="UDPGP"/>
    <property type="match status" value="1"/>
</dbReference>
<dbReference type="OrthoDB" id="9806910at2"/>
<dbReference type="GO" id="GO:0003977">
    <property type="term" value="F:UDP-N-acetylglucosamine diphosphorylase activity"/>
    <property type="evidence" value="ECO:0007669"/>
    <property type="project" value="TreeGrafter"/>
</dbReference>
<gene>
    <name evidence="4" type="ORF">bhn_I0192</name>
</gene>
<keyword evidence="5" id="KW-1185">Reference proteome</keyword>
<dbReference type="SUPFAM" id="SSF53448">
    <property type="entry name" value="Nucleotide-diphospho-sugar transferases"/>
    <property type="match status" value="1"/>
</dbReference>
<protein>
    <submittedName>
        <fullName evidence="4">UTP--glucose-1-phosphate uridylyltransferase</fullName>
    </submittedName>
</protein>
<reference evidence="5" key="1">
    <citation type="submission" date="2016-10" db="EMBL/GenBank/DDBJ databases">
        <title>The complete genome sequence of the rumen bacterium Butyrivibrio hungatei MB2003.</title>
        <authorList>
            <person name="Palevich N."/>
            <person name="Kelly W.J."/>
            <person name="Leahy S.C."/>
            <person name="Altermann E."/>
            <person name="Rakonjac J."/>
            <person name="Attwood G.T."/>
        </authorList>
    </citation>
    <scope>NUCLEOTIDE SEQUENCE [LARGE SCALE GENOMIC DNA]</scope>
    <source>
        <strain evidence="5">MB2003</strain>
    </source>
</reference>
<organism evidence="4 5">
    <name type="scientific">Butyrivibrio hungatei</name>
    <dbReference type="NCBI Taxonomy" id="185008"/>
    <lineage>
        <taxon>Bacteria</taxon>
        <taxon>Bacillati</taxon>
        <taxon>Bacillota</taxon>
        <taxon>Clostridia</taxon>
        <taxon>Lachnospirales</taxon>
        <taxon>Lachnospiraceae</taxon>
        <taxon>Butyrivibrio</taxon>
    </lineage>
</organism>
<evidence type="ECO:0000256" key="3">
    <source>
        <dbReference type="ARBA" id="ARBA00022695"/>
    </source>
</evidence>
<dbReference type="RefSeq" id="WP_071175037.1">
    <property type="nucleotide sequence ID" value="NZ_CP017831.1"/>
</dbReference>
<dbReference type="CDD" id="cd04193">
    <property type="entry name" value="UDPGlcNAc_PPase"/>
    <property type="match status" value="1"/>
</dbReference>
<dbReference type="GO" id="GO:0006048">
    <property type="term" value="P:UDP-N-acetylglucosamine biosynthetic process"/>
    <property type="evidence" value="ECO:0007669"/>
    <property type="project" value="TreeGrafter"/>
</dbReference>
<dbReference type="Proteomes" id="UP000179284">
    <property type="component" value="Chromosome I"/>
</dbReference>